<accession>A0A835Q5B5</accession>
<reference evidence="1 2" key="1">
    <citation type="journal article" date="2020" name="Nat. Food">
        <title>A phased Vanilla planifolia genome enables genetic improvement of flavour and production.</title>
        <authorList>
            <person name="Hasing T."/>
            <person name="Tang H."/>
            <person name="Brym M."/>
            <person name="Khazi F."/>
            <person name="Huang T."/>
            <person name="Chambers A.H."/>
        </authorList>
    </citation>
    <scope>NUCLEOTIDE SEQUENCE [LARGE SCALE GENOMIC DNA]</scope>
    <source>
        <tissue evidence="1">Leaf</tissue>
    </source>
</reference>
<sequence>MQMAMGNSWAKKSPELRELPFREAREGEGVNALLCRVLGGELVEVAETSVYDNGNVIRVGVVDGRRFVSGCFEEPTSRQIRRMAMERDCLCLGRQEFSCVLVMRSLLKKRHCTIGKWWKRISKKQSAM</sequence>
<name>A0A835Q5B5_VANPL</name>
<evidence type="ECO:0000313" key="1">
    <source>
        <dbReference type="EMBL" id="KAG0464490.1"/>
    </source>
</evidence>
<protein>
    <submittedName>
        <fullName evidence="1">Uncharacterized protein</fullName>
    </submittedName>
</protein>
<keyword evidence="2" id="KW-1185">Reference proteome</keyword>
<gene>
    <name evidence="1" type="ORF">HPP92_020559</name>
</gene>
<organism evidence="1 2">
    <name type="scientific">Vanilla planifolia</name>
    <name type="common">Vanilla</name>
    <dbReference type="NCBI Taxonomy" id="51239"/>
    <lineage>
        <taxon>Eukaryota</taxon>
        <taxon>Viridiplantae</taxon>
        <taxon>Streptophyta</taxon>
        <taxon>Embryophyta</taxon>
        <taxon>Tracheophyta</taxon>
        <taxon>Spermatophyta</taxon>
        <taxon>Magnoliopsida</taxon>
        <taxon>Liliopsida</taxon>
        <taxon>Asparagales</taxon>
        <taxon>Orchidaceae</taxon>
        <taxon>Vanilloideae</taxon>
        <taxon>Vanilleae</taxon>
        <taxon>Vanilla</taxon>
    </lineage>
</organism>
<dbReference type="EMBL" id="JADCNL010000010">
    <property type="protein sequence ID" value="KAG0464490.1"/>
    <property type="molecule type" value="Genomic_DNA"/>
</dbReference>
<dbReference type="OrthoDB" id="787137at2759"/>
<proteinExistence type="predicted"/>
<dbReference type="AlphaFoldDB" id="A0A835Q5B5"/>
<evidence type="ECO:0000313" key="2">
    <source>
        <dbReference type="Proteomes" id="UP000636800"/>
    </source>
</evidence>
<dbReference type="Proteomes" id="UP000636800">
    <property type="component" value="Chromosome 10"/>
</dbReference>
<comment type="caution">
    <text evidence="1">The sequence shown here is derived from an EMBL/GenBank/DDBJ whole genome shotgun (WGS) entry which is preliminary data.</text>
</comment>